<dbReference type="PANTHER" id="PTHR43808">
    <property type="entry name" value="ACETYLORNITHINE DEACETYLASE"/>
    <property type="match status" value="1"/>
</dbReference>
<gene>
    <name evidence="1" type="ORF">GCM10010470_34740</name>
</gene>
<sequence>MTRLSNEEQDLLLRLLRTCTVGPLEAEPDDPPPEIRQAQLDYARAAEKIGLRVVHHASPPPGTAIRDDVPETVRQAARNPDFLEQQPSLVLRLGPEAPRERTVMFNVHLDTVAGLEPVSFDRSRFTGRGAIDAKGPAVALLAGIRAARARSRSVGTDVSVLVQAVSGEEGGAMGTFGTRPLVDAGFVGRLNVFCEPTGFRYLRRATSAMTACVRVDGDGAIDDRPDAGHNATVLLGFLAQHLARTLDTGARSGRVCVAGLHTGDMHNRVYGSGRLLLNLSYATSEEGTLLERTFGDALAAGLREFRARFAASREFARTARDCTKITTLHWHKRGLPCLRSAPDWADELFERSGIRRWPDADPAFTCDAIWMDGVAGAHTAVFGPGSLDGNNAHAEGEFADLADLEAFASAVSDLLVNFNTGRGKRV</sequence>
<dbReference type="InterPro" id="IPR002933">
    <property type="entry name" value="Peptidase_M20"/>
</dbReference>
<accession>A0ABN3VF42</accession>
<dbReference type="Gene3D" id="3.30.70.360">
    <property type="match status" value="1"/>
</dbReference>
<protein>
    <recommendedName>
        <fullName evidence="3">Peptidase M20</fullName>
    </recommendedName>
</protein>
<dbReference type="InterPro" id="IPR050072">
    <property type="entry name" value="Peptidase_M20A"/>
</dbReference>
<keyword evidence="2" id="KW-1185">Reference proteome</keyword>
<comment type="caution">
    <text evidence="1">The sequence shown here is derived from an EMBL/GenBank/DDBJ whole genome shotgun (WGS) entry which is preliminary data.</text>
</comment>
<organism evidence="1 2">
    <name type="scientific">Saccharopolyspora taberi</name>
    <dbReference type="NCBI Taxonomy" id="60895"/>
    <lineage>
        <taxon>Bacteria</taxon>
        <taxon>Bacillati</taxon>
        <taxon>Actinomycetota</taxon>
        <taxon>Actinomycetes</taxon>
        <taxon>Pseudonocardiales</taxon>
        <taxon>Pseudonocardiaceae</taxon>
        <taxon>Saccharopolyspora</taxon>
    </lineage>
</organism>
<dbReference type="Gene3D" id="3.40.630.10">
    <property type="entry name" value="Zn peptidases"/>
    <property type="match status" value="1"/>
</dbReference>
<dbReference type="EMBL" id="BAAAUX010000014">
    <property type="protein sequence ID" value="GAA2796673.1"/>
    <property type="molecule type" value="Genomic_DNA"/>
</dbReference>
<evidence type="ECO:0008006" key="3">
    <source>
        <dbReference type="Google" id="ProtNLM"/>
    </source>
</evidence>
<evidence type="ECO:0000313" key="1">
    <source>
        <dbReference type="EMBL" id="GAA2796673.1"/>
    </source>
</evidence>
<dbReference type="Proteomes" id="UP001500979">
    <property type="component" value="Unassembled WGS sequence"/>
</dbReference>
<name>A0ABN3VF42_9PSEU</name>
<proteinExistence type="predicted"/>
<dbReference type="RefSeq" id="WP_344680877.1">
    <property type="nucleotide sequence ID" value="NZ_BAAAUX010000014.1"/>
</dbReference>
<evidence type="ECO:0000313" key="2">
    <source>
        <dbReference type="Proteomes" id="UP001500979"/>
    </source>
</evidence>
<dbReference type="Pfam" id="PF01546">
    <property type="entry name" value="Peptidase_M20"/>
    <property type="match status" value="1"/>
</dbReference>
<reference evidence="1 2" key="1">
    <citation type="journal article" date="2019" name="Int. J. Syst. Evol. Microbiol.">
        <title>The Global Catalogue of Microorganisms (GCM) 10K type strain sequencing project: providing services to taxonomists for standard genome sequencing and annotation.</title>
        <authorList>
            <consortium name="The Broad Institute Genomics Platform"/>
            <consortium name="The Broad Institute Genome Sequencing Center for Infectious Disease"/>
            <person name="Wu L."/>
            <person name="Ma J."/>
        </authorList>
    </citation>
    <scope>NUCLEOTIDE SEQUENCE [LARGE SCALE GENOMIC DNA]</scope>
    <source>
        <strain evidence="1 2">JCM 9383</strain>
    </source>
</reference>
<dbReference type="SUPFAM" id="SSF53187">
    <property type="entry name" value="Zn-dependent exopeptidases"/>
    <property type="match status" value="1"/>
</dbReference>